<accession>A0A7C3UQC5</accession>
<evidence type="ECO:0000313" key="1">
    <source>
        <dbReference type="EMBL" id="HGE99744.1"/>
    </source>
</evidence>
<sequence>MRGILKMFLILAFLLPLLTYGARICVWNYDPLDRFYDPEVGDSIDCAYWIENLLRAQGHTVEVFTSLPTDLSQYDIVFCLMGWWRC</sequence>
<gene>
    <name evidence="1" type="ORF">ENX07_06745</name>
</gene>
<organism evidence="1">
    <name type="scientific">candidate division WOR-3 bacterium</name>
    <dbReference type="NCBI Taxonomy" id="2052148"/>
    <lineage>
        <taxon>Bacteria</taxon>
        <taxon>Bacteria division WOR-3</taxon>
    </lineage>
</organism>
<dbReference type="AlphaFoldDB" id="A0A7C3UQC5"/>
<dbReference type="EMBL" id="DTMQ01000041">
    <property type="protein sequence ID" value="HGE99744.1"/>
    <property type="molecule type" value="Genomic_DNA"/>
</dbReference>
<protein>
    <submittedName>
        <fullName evidence="1">Uncharacterized protein</fullName>
    </submittedName>
</protein>
<name>A0A7C3UQC5_UNCW3</name>
<proteinExistence type="predicted"/>
<comment type="caution">
    <text evidence="1">The sequence shown here is derived from an EMBL/GenBank/DDBJ whole genome shotgun (WGS) entry which is preliminary data.</text>
</comment>
<reference evidence="1" key="1">
    <citation type="journal article" date="2020" name="mSystems">
        <title>Genome- and Community-Level Interaction Insights into Carbon Utilization and Element Cycling Functions of Hydrothermarchaeota in Hydrothermal Sediment.</title>
        <authorList>
            <person name="Zhou Z."/>
            <person name="Liu Y."/>
            <person name="Xu W."/>
            <person name="Pan J."/>
            <person name="Luo Z.H."/>
            <person name="Li M."/>
        </authorList>
    </citation>
    <scope>NUCLEOTIDE SEQUENCE [LARGE SCALE GENOMIC DNA]</scope>
    <source>
        <strain evidence="1">SpSt-906</strain>
    </source>
</reference>